<name>A0A4C1TLK9_EUMVA</name>
<proteinExistence type="predicted"/>
<keyword evidence="2" id="KW-1185">Reference proteome</keyword>
<evidence type="ECO:0000313" key="2">
    <source>
        <dbReference type="Proteomes" id="UP000299102"/>
    </source>
</evidence>
<accession>A0A4C1TLK9</accession>
<evidence type="ECO:0000313" key="1">
    <source>
        <dbReference type="EMBL" id="GBP14490.1"/>
    </source>
</evidence>
<protein>
    <submittedName>
        <fullName evidence="1">Uncharacterized protein</fullName>
    </submittedName>
</protein>
<gene>
    <name evidence="1" type="ORF">EVAR_7770_1</name>
</gene>
<comment type="caution">
    <text evidence="1">The sequence shown here is derived from an EMBL/GenBank/DDBJ whole genome shotgun (WGS) entry which is preliminary data.</text>
</comment>
<organism evidence="1 2">
    <name type="scientific">Eumeta variegata</name>
    <name type="common">Bagworm moth</name>
    <name type="synonym">Eumeta japonica</name>
    <dbReference type="NCBI Taxonomy" id="151549"/>
    <lineage>
        <taxon>Eukaryota</taxon>
        <taxon>Metazoa</taxon>
        <taxon>Ecdysozoa</taxon>
        <taxon>Arthropoda</taxon>
        <taxon>Hexapoda</taxon>
        <taxon>Insecta</taxon>
        <taxon>Pterygota</taxon>
        <taxon>Neoptera</taxon>
        <taxon>Endopterygota</taxon>
        <taxon>Lepidoptera</taxon>
        <taxon>Glossata</taxon>
        <taxon>Ditrysia</taxon>
        <taxon>Tineoidea</taxon>
        <taxon>Psychidae</taxon>
        <taxon>Oiketicinae</taxon>
        <taxon>Eumeta</taxon>
    </lineage>
</organism>
<reference evidence="1 2" key="1">
    <citation type="journal article" date="2019" name="Commun. Biol.">
        <title>The bagworm genome reveals a unique fibroin gene that provides high tensile strength.</title>
        <authorList>
            <person name="Kono N."/>
            <person name="Nakamura H."/>
            <person name="Ohtoshi R."/>
            <person name="Tomita M."/>
            <person name="Numata K."/>
            <person name="Arakawa K."/>
        </authorList>
    </citation>
    <scope>NUCLEOTIDE SEQUENCE [LARGE SCALE GENOMIC DNA]</scope>
</reference>
<dbReference type="EMBL" id="BGZK01000064">
    <property type="protein sequence ID" value="GBP14490.1"/>
    <property type="molecule type" value="Genomic_DNA"/>
</dbReference>
<dbReference type="Proteomes" id="UP000299102">
    <property type="component" value="Unassembled WGS sequence"/>
</dbReference>
<dbReference type="AlphaFoldDB" id="A0A4C1TLK9"/>
<sequence>MVKLPSNYCRILTSSLQQNLESKIRRKLAVIQPYGSGCYQRYGCICPVCQDILTAYRTCNEPNMFILSLLCSWRTRVRRVLARRPGFILSFLSKMK</sequence>